<evidence type="ECO:0000259" key="14">
    <source>
        <dbReference type="SMART" id="SM00563"/>
    </source>
</evidence>
<keyword evidence="16" id="KW-1185">Reference proteome</keyword>
<feature type="transmembrane region" description="Helical" evidence="13">
    <location>
        <begin position="84"/>
        <end position="102"/>
    </location>
</feature>
<protein>
    <recommendedName>
        <fullName evidence="14">Phospholipid/glycerol acyltransferase domain-containing protein</fullName>
    </recommendedName>
</protein>
<organism evidence="15 16">
    <name type="scientific">Boothiomyces macroporosus</name>
    <dbReference type="NCBI Taxonomy" id="261099"/>
    <lineage>
        <taxon>Eukaryota</taxon>
        <taxon>Fungi</taxon>
        <taxon>Fungi incertae sedis</taxon>
        <taxon>Chytridiomycota</taxon>
        <taxon>Chytridiomycota incertae sedis</taxon>
        <taxon>Chytridiomycetes</taxon>
        <taxon>Rhizophydiales</taxon>
        <taxon>Terramycetaceae</taxon>
        <taxon>Boothiomyces</taxon>
    </lineage>
</organism>
<feature type="domain" description="Phospholipid/glycerol acyltransferase" evidence="14">
    <location>
        <begin position="142"/>
        <end position="254"/>
    </location>
</feature>
<evidence type="ECO:0000256" key="7">
    <source>
        <dbReference type="ARBA" id="ARBA00022989"/>
    </source>
</evidence>
<evidence type="ECO:0000256" key="10">
    <source>
        <dbReference type="ARBA" id="ARBA00023209"/>
    </source>
</evidence>
<sequence>MSSRQTEVMPNFEQTLLKKRGSALTDGLSFIAYGAQAIANDEFSKCFAPKPRNKVISYLLKGLKAPLSIAGMGIRYFLLLPIRIFILFGASAGFFIALPIVLRLKSERLKRLLFKLYCKAFLWSWGSKIRYHGKKPVLDEPHIFVSNHTSIIDYIVLSSHGFPHATVAQRQGGIIGYFQKNILKLNGSLNFDRSQKNDRSVIAQKMREHVFNTEKSPLLIFPEGTCVNNEYTVLFHKGAFELGAKVAPVAIKYDKSWADAYWHSRTQTFSSQ</sequence>
<dbReference type="GO" id="GO:0008654">
    <property type="term" value="P:phospholipid biosynthetic process"/>
    <property type="evidence" value="ECO:0007669"/>
    <property type="project" value="UniProtKB-KW"/>
</dbReference>
<dbReference type="CDD" id="cd07991">
    <property type="entry name" value="LPLAT_LPCAT1-like"/>
    <property type="match status" value="1"/>
</dbReference>
<evidence type="ECO:0000256" key="13">
    <source>
        <dbReference type="SAM" id="Phobius"/>
    </source>
</evidence>
<keyword evidence="6 13" id="KW-0812">Transmembrane</keyword>
<keyword evidence="11" id="KW-1208">Phospholipid metabolism</keyword>
<gene>
    <name evidence="15" type="ORF">HK103_005964</name>
</gene>
<name>A0AAD5YAQ1_9FUNG</name>
<reference evidence="15" key="1">
    <citation type="submission" date="2020-05" db="EMBL/GenBank/DDBJ databases">
        <title>Phylogenomic resolution of chytrid fungi.</title>
        <authorList>
            <person name="Stajich J.E."/>
            <person name="Amses K."/>
            <person name="Simmons R."/>
            <person name="Seto K."/>
            <person name="Myers J."/>
            <person name="Bonds A."/>
            <person name="Quandt C.A."/>
            <person name="Barry K."/>
            <person name="Liu P."/>
            <person name="Grigoriev I."/>
            <person name="Longcore J.E."/>
            <person name="James T.Y."/>
        </authorList>
    </citation>
    <scope>NUCLEOTIDE SEQUENCE</scope>
    <source>
        <strain evidence="15">PLAUS21</strain>
    </source>
</reference>
<keyword evidence="9 13" id="KW-0472">Membrane</keyword>
<keyword evidence="4" id="KW-0444">Lipid biosynthesis</keyword>
<evidence type="ECO:0000256" key="5">
    <source>
        <dbReference type="ARBA" id="ARBA00022679"/>
    </source>
</evidence>
<accession>A0AAD5YAQ1</accession>
<proteinExistence type="inferred from homology"/>
<comment type="subcellular location">
    <subcellularLocation>
        <location evidence="1">Membrane</location>
    </subcellularLocation>
</comment>
<evidence type="ECO:0000256" key="4">
    <source>
        <dbReference type="ARBA" id="ARBA00022516"/>
    </source>
</evidence>
<dbReference type="EMBL" id="JADGKB010000006">
    <property type="protein sequence ID" value="KAJ3261356.1"/>
    <property type="molecule type" value="Genomic_DNA"/>
</dbReference>
<dbReference type="PANTHER" id="PTHR23063">
    <property type="entry name" value="PHOSPHOLIPID ACYLTRANSFERASE"/>
    <property type="match status" value="1"/>
</dbReference>
<dbReference type="AlphaFoldDB" id="A0AAD5YAQ1"/>
<keyword evidence="8" id="KW-0443">Lipid metabolism</keyword>
<dbReference type="PANTHER" id="PTHR23063:SF2">
    <property type="entry name" value="GLYCEROL-3-PHOSPHATE ACYLTRANSFERASE 4, ISOFORM D-RELATED"/>
    <property type="match status" value="1"/>
</dbReference>
<dbReference type="GO" id="GO:0004366">
    <property type="term" value="F:glycerol-3-phosphate O-acyltransferase activity"/>
    <property type="evidence" value="ECO:0007669"/>
    <property type="project" value="TreeGrafter"/>
</dbReference>
<dbReference type="SMART" id="SM00563">
    <property type="entry name" value="PlsC"/>
    <property type="match status" value="1"/>
</dbReference>
<keyword evidence="5" id="KW-0808">Transferase</keyword>
<keyword evidence="7 13" id="KW-1133">Transmembrane helix</keyword>
<evidence type="ECO:0000256" key="9">
    <source>
        <dbReference type="ARBA" id="ARBA00023136"/>
    </source>
</evidence>
<evidence type="ECO:0000313" key="15">
    <source>
        <dbReference type="EMBL" id="KAJ3261356.1"/>
    </source>
</evidence>
<dbReference type="GO" id="GO:0016020">
    <property type="term" value="C:membrane"/>
    <property type="evidence" value="ECO:0007669"/>
    <property type="project" value="UniProtKB-SubCell"/>
</dbReference>
<comment type="pathway">
    <text evidence="2">Lipid metabolism.</text>
</comment>
<comment type="similarity">
    <text evidence="3">Belongs to the 1-acyl-sn-glycerol-3-phosphate acyltransferase family.</text>
</comment>
<evidence type="ECO:0000256" key="3">
    <source>
        <dbReference type="ARBA" id="ARBA00008655"/>
    </source>
</evidence>
<evidence type="ECO:0000256" key="11">
    <source>
        <dbReference type="ARBA" id="ARBA00023264"/>
    </source>
</evidence>
<keyword evidence="12" id="KW-0012">Acyltransferase</keyword>
<dbReference type="InterPro" id="IPR002123">
    <property type="entry name" value="Plipid/glycerol_acylTrfase"/>
</dbReference>
<evidence type="ECO:0000256" key="8">
    <source>
        <dbReference type="ARBA" id="ARBA00023098"/>
    </source>
</evidence>
<evidence type="ECO:0000256" key="6">
    <source>
        <dbReference type="ARBA" id="ARBA00022692"/>
    </source>
</evidence>
<keyword evidence="10" id="KW-0594">Phospholipid biosynthesis</keyword>
<dbReference type="InterPro" id="IPR045252">
    <property type="entry name" value="LPCAT1-like"/>
</dbReference>
<evidence type="ECO:0000313" key="16">
    <source>
        <dbReference type="Proteomes" id="UP001210925"/>
    </source>
</evidence>
<dbReference type="GO" id="GO:0005783">
    <property type="term" value="C:endoplasmic reticulum"/>
    <property type="evidence" value="ECO:0007669"/>
    <property type="project" value="TreeGrafter"/>
</dbReference>
<dbReference type="Proteomes" id="UP001210925">
    <property type="component" value="Unassembled WGS sequence"/>
</dbReference>
<comment type="caution">
    <text evidence="15">The sequence shown here is derived from an EMBL/GenBank/DDBJ whole genome shotgun (WGS) entry which is preliminary data.</text>
</comment>
<evidence type="ECO:0000256" key="12">
    <source>
        <dbReference type="ARBA" id="ARBA00023315"/>
    </source>
</evidence>
<evidence type="ECO:0000256" key="1">
    <source>
        <dbReference type="ARBA" id="ARBA00004370"/>
    </source>
</evidence>
<evidence type="ECO:0000256" key="2">
    <source>
        <dbReference type="ARBA" id="ARBA00005189"/>
    </source>
</evidence>
<dbReference type="GO" id="GO:0019432">
    <property type="term" value="P:triglyceride biosynthetic process"/>
    <property type="evidence" value="ECO:0007669"/>
    <property type="project" value="TreeGrafter"/>
</dbReference>
<dbReference type="SUPFAM" id="SSF69593">
    <property type="entry name" value="Glycerol-3-phosphate (1)-acyltransferase"/>
    <property type="match status" value="1"/>
</dbReference>
<dbReference type="Pfam" id="PF01553">
    <property type="entry name" value="Acyltransferase"/>
    <property type="match status" value="1"/>
</dbReference>